<dbReference type="EMBL" id="MU863966">
    <property type="protein sequence ID" value="KAK4197316.1"/>
    <property type="molecule type" value="Genomic_DNA"/>
</dbReference>
<gene>
    <name evidence="1" type="ORF">QBC40DRAFT_299528</name>
</gene>
<reference evidence="1" key="2">
    <citation type="submission" date="2023-05" db="EMBL/GenBank/DDBJ databases">
        <authorList>
            <consortium name="Lawrence Berkeley National Laboratory"/>
            <person name="Steindorff A."/>
            <person name="Hensen N."/>
            <person name="Bonometti L."/>
            <person name="Westerberg I."/>
            <person name="Brannstrom I.O."/>
            <person name="Guillou S."/>
            <person name="Cros-Aarteil S."/>
            <person name="Calhoun S."/>
            <person name="Haridas S."/>
            <person name="Kuo A."/>
            <person name="Mondo S."/>
            <person name="Pangilinan J."/>
            <person name="Riley R."/>
            <person name="Labutti K."/>
            <person name="Andreopoulos B."/>
            <person name="Lipzen A."/>
            <person name="Chen C."/>
            <person name="Yanf M."/>
            <person name="Daum C."/>
            <person name="Ng V."/>
            <person name="Clum A."/>
            <person name="Ohm R."/>
            <person name="Martin F."/>
            <person name="Silar P."/>
            <person name="Natvig D."/>
            <person name="Lalanne C."/>
            <person name="Gautier V."/>
            <person name="Ament-Velasquez S.L."/>
            <person name="Kruys A."/>
            <person name="Hutchinson M.I."/>
            <person name="Powell A.J."/>
            <person name="Barry K."/>
            <person name="Miller A.N."/>
            <person name="Grigoriev I.V."/>
            <person name="Debuchy R."/>
            <person name="Gladieux P."/>
            <person name="Thoren M.H."/>
            <person name="Johannesson H."/>
        </authorList>
    </citation>
    <scope>NUCLEOTIDE SEQUENCE</scope>
    <source>
        <strain evidence="1">CBS 315.58</strain>
    </source>
</reference>
<comment type="caution">
    <text evidence="1">The sequence shown here is derived from an EMBL/GenBank/DDBJ whole genome shotgun (WGS) entry which is preliminary data.</text>
</comment>
<dbReference type="AlphaFoldDB" id="A0AAN7AQF1"/>
<protein>
    <submittedName>
        <fullName evidence="1">Uncharacterized protein</fullName>
    </submittedName>
</protein>
<accession>A0AAN7AQF1</accession>
<name>A0AAN7AQF1_9PEZI</name>
<reference evidence="1" key="1">
    <citation type="journal article" date="2023" name="Mol. Phylogenet. Evol.">
        <title>Genome-scale phylogeny and comparative genomics of the fungal order Sordariales.</title>
        <authorList>
            <person name="Hensen N."/>
            <person name="Bonometti L."/>
            <person name="Westerberg I."/>
            <person name="Brannstrom I.O."/>
            <person name="Guillou S."/>
            <person name="Cros-Aarteil S."/>
            <person name="Calhoun S."/>
            <person name="Haridas S."/>
            <person name="Kuo A."/>
            <person name="Mondo S."/>
            <person name="Pangilinan J."/>
            <person name="Riley R."/>
            <person name="LaButti K."/>
            <person name="Andreopoulos B."/>
            <person name="Lipzen A."/>
            <person name="Chen C."/>
            <person name="Yan M."/>
            <person name="Daum C."/>
            <person name="Ng V."/>
            <person name="Clum A."/>
            <person name="Steindorff A."/>
            <person name="Ohm R.A."/>
            <person name="Martin F."/>
            <person name="Silar P."/>
            <person name="Natvig D.O."/>
            <person name="Lalanne C."/>
            <person name="Gautier V."/>
            <person name="Ament-Velasquez S.L."/>
            <person name="Kruys A."/>
            <person name="Hutchinson M.I."/>
            <person name="Powell A.J."/>
            <person name="Barry K."/>
            <person name="Miller A.N."/>
            <person name="Grigoriev I.V."/>
            <person name="Debuchy R."/>
            <person name="Gladieux P."/>
            <person name="Hiltunen Thoren M."/>
            <person name="Johannesson H."/>
        </authorList>
    </citation>
    <scope>NUCLEOTIDE SEQUENCE</scope>
    <source>
        <strain evidence="1">CBS 315.58</strain>
    </source>
</reference>
<proteinExistence type="predicted"/>
<sequence>MQSVNHQSNIAQRNGNFFSPNHQFKIHGMDRDIVLSHPQSEADFEMNLDAPHSNGQSEVHQIKGNTDFLVQPIINLQKASSTVEQAPVLWEQDRAARRLLGFSETCRGDVHSVKNIQPDILGTENVSLFLTNLSRIYNEKDLILALLPHR</sequence>
<evidence type="ECO:0000313" key="2">
    <source>
        <dbReference type="Proteomes" id="UP001303160"/>
    </source>
</evidence>
<evidence type="ECO:0000313" key="1">
    <source>
        <dbReference type="EMBL" id="KAK4197316.1"/>
    </source>
</evidence>
<organism evidence="1 2">
    <name type="scientific">Triangularia verruculosa</name>
    <dbReference type="NCBI Taxonomy" id="2587418"/>
    <lineage>
        <taxon>Eukaryota</taxon>
        <taxon>Fungi</taxon>
        <taxon>Dikarya</taxon>
        <taxon>Ascomycota</taxon>
        <taxon>Pezizomycotina</taxon>
        <taxon>Sordariomycetes</taxon>
        <taxon>Sordariomycetidae</taxon>
        <taxon>Sordariales</taxon>
        <taxon>Podosporaceae</taxon>
        <taxon>Triangularia</taxon>
    </lineage>
</organism>
<dbReference type="Proteomes" id="UP001303160">
    <property type="component" value="Unassembled WGS sequence"/>
</dbReference>
<keyword evidence="2" id="KW-1185">Reference proteome</keyword>